<name>A0ABN8ZGR0_RANTA</name>
<protein>
    <submittedName>
        <fullName evidence="1">Uncharacterized protein</fullName>
    </submittedName>
</protein>
<dbReference type="EMBL" id="OX459969">
    <property type="protein sequence ID" value="CAI9173087.1"/>
    <property type="molecule type" value="Genomic_DNA"/>
</dbReference>
<dbReference type="Proteomes" id="UP001176941">
    <property type="component" value="Chromosome 33"/>
</dbReference>
<keyword evidence="2" id="KW-1185">Reference proteome</keyword>
<evidence type="ECO:0000313" key="2">
    <source>
        <dbReference type="Proteomes" id="UP001176941"/>
    </source>
</evidence>
<accession>A0ABN8ZGR0</accession>
<sequence>MDTICPAIESLNVMSSVCHSAVSNSCDPVDCSPQGSSVHGISQARILEWVAISFSRESSLQLDSLLSDSQGIPLNQYCEVFQHLPESSIMEHSLSSQIPLHSTVYQNFLCSGSPDSSILFTLNLLQTGLTLHGNYLGWPKSFFDIFPKSLNEAFGQPSTWHDHVFLDPNSLAILLWVTFGLVVQGKAPLLP</sequence>
<evidence type="ECO:0000313" key="1">
    <source>
        <dbReference type="EMBL" id="CAI9173087.1"/>
    </source>
</evidence>
<proteinExistence type="predicted"/>
<reference evidence="1" key="1">
    <citation type="submission" date="2023-04" db="EMBL/GenBank/DDBJ databases">
        <authorList>
            <consortium name="ELIXIR-Norway"/>
        </authorList>
    </citation>
    <scope>NUCLEOTIDE SEQUENCE [LARGE SCALE GENOMIC DNA]</scope>
</reference>
<organism evidence="1 2">
    <name type="scientific">Rangifer tarandus platyrhynchus</name>
    <name type="common">Svalbard reindeer</name>
    <dbReference type="NCBI Taxonomy" id="3082113"/>
    <lineage>
        <taxon>Eukaryota</taxon>
        <taxon>Metazoa</taxon>
        <taxon>Chordata</taxon>
        <taxon>Craniata</taxon>
        <taxon>Vertebrata</taxon>
        <taxon>Euteleostomi</taxon>
        <taxon>Mammalia</taxon>
        <taxon>Eutheria</taxon>
        <taxon>Laurasiatheria</taxon>
        <taxon>Artiodactyla</taxon>
        <taxon>Ruminantia</taxon>
        <taxon>Pecora</taxon>
        <taxon>Cervidae</taxon>
        <taxon>Odocoileinae</taxon>
        <taxon>Rangifer</taxon>
    </lineage>
</organism>
<gene>
    <name evidence="1" type="ORF">MRATA1EN1_LOCUS22049</name>
</gene>